<sequence>MILGDLTRSDFNVALPNVIADVCDYLNSLDLTKLETGRHNITDEIYMNVMETEATSAESKQAEIHRNHIDVQVIISGVDCIEYGLSYPDLNQYSDYVDTDDYQLTPDIPCKSAVVLQPKMFAVFFPYEVHKPCCKIEGKPTHIKKLVVKIPYQLINQ</sequence>
<proteinExistence type="predicted"/>
<dbReference type="Gene3D" id="2.60.120.370">
    <property type="entry name" value="YhcH/YjgK/YiaL"/>
    <property type="match status" value="1"/>
</dbReference>
<dbReference type="NCBIfam" id="NF040884">
    <property type="entry name" value="acetylneur_anom"/>
    <property type="match status" value="1"/>
</dbReference>
<protein>
    <submittedName>
        <fullName evidence="1">N-acetylneuraminate anomerase</fullName>
    </submittedName>
</protein>
<reference evidence="2" key="1">
    <citation type="journal article" date="2019" name="Int. J. Syst. Evol. Microbiol.">
        <title>The Global Catalogue of Microorganisms (GCM) 10K type strain sequencing project: providing services to taxonomists for standard genome sequencing and annotation.</title>
        <authorList>
            <consortium name="The Broad Institute Genomics Platform"/>
            <consortium name="The Broad Institute Genome Sequencing Center for Infectious Disease"/>
            <person name="Wu L."/>
            <person name="Ma J."/>
        </authorList>
    </citation>
    <scope>NUCLEOTIDE SEQUENCE [LARGE SCALE GENOMIC DNA]</scope>
    <source>
        <strain evidence="2">CCUG 61707</strain>
    </source>
</reference>
<dbReference type="EMBL" id="JBHTJN010000012">
    <property type="protein sequence ID" value="MFD0966792.1"/>
    <property type="molecule type" value="Genomic_DNA"/>
</dbReference>
<dbReference type="SUPFAM" id="SSF51197">
    <property type="entry name" value="Clavaminate synthase-like"/>
    <property type="match status" value="1"/>
</dbReference>
<dbReference type="RefSeq" id="WP_380821555.1">
    <property type="nucleotide sequence ID" value="NZ_JBHTJN010000012.1"/>
</dbReference>
<name>A0ABW3IAT8_9PAST</name>
<organism evidence="1 2">
    <name type="scientific">Seminibacterium arietis</name>
    <dbReference type="NCBI Taxonomy" id="1173502"/>
    <lineage>
        <taxon>Bacteria</taxon>
        <taxon>Pseudomonadati</taxon>
        <taxon>Pseudomonadota</taxon>
        <taxon>Gammaproteobacteria</taxon>
        <taxon>Pasteurellales</taxon>
        <taxon>Pasteurellaceae</taxon>
        <taxon>Seminibacterium</taxon>
    </lineage>
</organism>
<dbReference type="InterPro" id="IPR037012">
    <property type="entry name" value="NanQ/TabA/YiaL_sf"/>
</dbReference>
<evidence type="ECO:0000313" key="1">
    <source>
        <dbReference type="EMBL" id="MFD0966792.1"/>
    </source>
</evidence>
<dbReference type="PANTHER" id="PTHR34986">
    <property type="entry name" value="EVOLVED BETA-GALACTOSIDASE SUBUNIT BETA"/>
    <property type="match status" value="1"/>
</dbReference>
<dbReference type="Proteomes" id="UP001596996">
    <property type="component" value="Unassembled WGS sequence"/>
</dbReference>
<comment type="caution">
    <text evidence="1">The sequence shown here is derived from an EMBL/GenBank/DDBJ whole genome shotgun (WGS) entry which is preliminary data.</text>
</comment>
<keyword evidence="2" id="KW-1185">Reference proteome</keyword>
<dbReference type="PANTHER" id="PTHR34986:SF5">
    <property type="entry name" value="N-ACETYLNEURAMINATE ANOMERASE NANQ"/>
    <property type="match status" value="1"/>
</dbReference>
<gene>
    <name evidence="1" type="primary">nanQ</name>
    <name evidence="1" type="ORF">ACFQ02_08060</name>
</gene>
<dbReference type="InterPro" id="IPR004375">
    <property type="entry name" value="NanQ/TabA/YiaL"/>
</dbReference>
<dbReference type="Pfam" id="PF04074">
    <property type="entry name" value="DUF386"/>
    <property type="match status" value="1"/>
</dbReference>
<dbReference type="InterPro" id="IPR049827">
    <property type="entry name" value="NanQ"/>
</dbReference>
<accession>A0ABW3IAT8</accession>
<dbReference type="NCBIfam" id="TIGR00022">
    <property type="entry name" value="YhcH/YjgK/YiaL family protein"/>
    <property type="match status" value="1"/>
</dbReference>
<evidence type="ECO:0000313" key="2">
    <source>
        <dbReference type="Proteomes" id="UP001596996"/>
    </source>
</evidence>